<dbReference type="AlphaFoldDB" id="A0AAV0N8R2"/>
<proteinExistence type="predicted"/>
<keyword evidence="2" id="KW-1185">Reference proteome</keyword>
<comment type="caution">
    <text evidence="1">The sequence shown here is derived from an EMBL/GenBank/DDBJ whole genome shotgun (WGS) entry which is preliminary data.</text>
</comment>
<dbReference type="EMBL" id="CAMGYJ010000008">
    <property type="protein sequence ID" value="CAI0454812.1"/>
    <property type="molecule type" value="Genomic_DNA"/>
</dbReference>
<reference evidence="1" key="1">
    <citation type="submission" date="2022-08" db="EMBL/GenBank/DDBJ databases">
        <authorList>
            <person name="Gutierrez-Valencia J."/>
        </authorList>
    </citation>
    <scope>NUCLEOTIDE SEQUENCE</scope>
</reference>
<dbReference type="Proteomes" id="UP001154282">
    <property type="component" value="Unassembled WGS sequence"/>
</dbReference>
<name>A0AAV0N8R2_9ROSI</name>
<protein>
    <submittedName>
        <fullName evidence="1">Uncharacterized protein</fullName>
    </submittedName>
</protein>
<organism evidence="1 2">
    <name type="scientific">Linum tenue</name>
    <dbReference type="NCBI Taxonomy" id="586396"/>
    <lineage>
        <taxon>Eukaryota</taxon>
        <taxon>Viridiplantae</taxon>
        <taxon>Streptophyta</taxon>
        <taxon>Embryophyta</taxon>
        <taxon>Tracheophyta</taxon>
        <taxon>Spermatophyta</taxon>
        <taxon>Magnoliopsida</taxon>
        <taxon>eudicotyledons</taxon>
        <taxon>Gunneridae</taxon>
        <taxon>Pentapetalae</taxon>
        <taxon>rosids</taxon>
        <taxon>fabids</taxon>
        <taxon>Malpighiales</taxon>
        <taxon>Linaceae</taxon>
        <taxon>Linum</taxon>
    </lineage>
</organism>
<evidence type="ECO:0000313" key="2">
    <source>
        <dbReference type="Proteomes" id="UP001154282"/>
    </source>
</evidence>
<sequence length="27" mass="3262">MLLLLFHYLQFWSKGRLCMVTSLGKEF</sequence>
<accession>A0AAV0N8R2</accession>
<gene>
    <name evidence="1" type="ORF">LITE_LOCUS32118</name>
</gene>
<evidence type="ECO:0000313" key="1">
    <source>
        <dbReference type="EMBL" id="CAI0454812.1"/>
    </source>
</evidence>